<comment type="subcellular location">
    <subcellularLocation>
        <location evidence="1">Membrane</location>
        <topology evidence="1">Multi-pass membrane protein</topology>
    </subcellularLocation>
</comment>
<protein>
    <recommendedName>
        <fullName evidence="8">SLC12A transporter C-terminal domain-containing protein</fullName>
    </recommendedName>
</protein>
<evidence type="ECO:0000256" key="1">
    <source>
        <dbReference type="ARBA" id="ARBA00004141"/>
    </source>
</evidence>
<keyword evidence="5" id="KW-0175">Coiled coil</keyword>
<feature type="coiled-coil region" evidence="5">
    <location>
        <begin position="147"/>
        <end position="174"/>
    </location>
</feature>
<evidence type="ECO:0000256" key="3">
    <source>
        <dbReference type="ARBA" id="ARBA00022989"/>
    </source>
</evidence>
<keyword evidence="3" id="KW-1133">Transmembrane helix</keyword>
<dbReference type="AlphaFoldDB" id="A0A2G9TZ24"/>
<dbReference type="GO" id="GO:0007268">
    <property type="term" value="P:chemical synaptic transmission"/>
    <property type="evidence" value="ECO:0007669"/>
    <property type="project" value="TreeGrafter"/>
</dbReference>
<dbReference type="GO" id="GO:0005886">
    <property type="term" value="C:plasma membrane"/>
    <property type="evidence" value="ECO:0007669"/>
    <property type="project" value="TreeGrafter"/>
</dbReference>
<keyword evidence="7" id="KW-1185">Reference proteome</keyword>
<name>A0A2G9TZ24_TELCI</name>
<keyword evidence="4" id="KW-0472">Membrane</keyword>
<dbReference type="GO" id="GO:0015379">
    <property type="term" value="F:potassium:chloride symporter activity"/>
    <property type="evidence" value="ECO:0007669"/>
    <property type="project" value="TreeGrafter"/>
</dbReference>
<dbReference type="PANTHER" id="PTHR11827">
    <property type="entry name" value="SOLUTE CARRIER FAMILY 12, CATION COTRANSPORTERS"/>
    <property type="match status" value="1"/>
</dbReference>
<proteinExistence type="predicted"/>
<evidence type="ECO:0000256" key="5">
    <source>
        <dbReference type="SAM" id="Coils"/>
    </source>
</evidence>
<gene>
    <name evidence="6" type="ORF">TELCIR_15167</name>
</gene>
<dbReference type="GO" id="GO:0055064">
    <property type="term" value="P:chloride ion homeostasis"/>
    <property type="evidence" value="ECO:0007669"/>
    <property type="project" value="TreeGrafter"/>
</dbReference>
<dbReference type="OrthoDB" id="2020542at2759"/>
<sequence length="197" mass="22890">MFASDWHLALAACGITFTIYKYVEWKGAKKEWGDGMRGLALSTAQYSLMKVEDKDPHPKNWRPQLLICLSTHWSKELLDLRAMSMLNLAAQLKVWRGCTLRIFAIGDNDPTKNEEIRKGLQKYIYMLRIDADVFMVELLDTEVSDEVVEKTAELEKQQQKLESIRNQIRRSRSRESGFINDAYNNDDTITSRKQLKL</sequence>
<accession>A0A2G9TZ24</accession>
<dbReference type="PANTHER" id="PTHR11827:SF55">
    <property type="entry name" value="POTASSIUM_CHLORIDE COTRANSPORTER 3"/>
    <property type="match status" value="1"/>
</dbReference>
<organism evidence="6 7">
    <name type="scientific">Teladorsagia circumcincta</name>
    <name type="common">Brown stomach worm</name>
    <name type="synonym">Ostertagia circumcincta</name>
    <dbReference type="NCBI Taxonomy" id="45464"/>
    <lineage>
        <taxon>Eukaryota</taxon>
        <taxon>Metazoa</taxon>
        <taxon>Ecdysozoa</taxon>
        <taxon>Nematoda</taxon>
        <taxon>Chromadorea</taxon>
        <taxon>Rhabditida</taxon>
        <taxon>Rhabditina</taxon>
        <taxon>Rhabditomorpha</taxon>
        <taxon>Strongyloidea</taxon>
        <taxon>Trichostrongylidae</taxon>
        <taxon>Teladorsagia</taxon>
    </lineage>
</organism>
<dbReference type="InterPro" id="IPR004842">
    <property type="entry name" value="SLC12A_fam"/>
</dbReference>
<dbReference type="GO" id="GO:1990573">
    <property type="term" value="P:potassium ion import across plasma membrane"/>
    <property type="evidence" value="ECO:0007669"/>
    <property type="project" value="TreeGrafter"/>
</dbReference>
<keyword evidence="2" id="KW-0812">Transmembrane</keyword>
<evidence type="ECO:0000313" key="7">
    <source>
        <dbReference type="Proteomes" id="UP000230423"/>
    </source>
</evidence>
<evidence type="ECO:0008006" key="8">
    <source>
        <dbReference type="Google" id="ProtNLM"/>
    </source>
</evidence>
<dbReference type="Proteomes" id="UP000230423">
    <property type="component" value="Unassembled WGS sequence"/>
</dbReference>
<dbReference type="GO" id="GO:0006884">
    <property type="term" value="P:cell volume homeostasis"/>
    <property type="evidence" value="ECO:0007669"/>
    <property type="project" value="TreeGrafter"/>
</dbReference>
<evidence type="ECO:0000256" key="4">
    <source>
        <dbReference type="ARBA" id="ARBA00023136"/>
    </source>
</evidence>
<dbReference type="GO" id="GO:0055075">
    <property type="term" value="P:potassium ion homeostasis"/>
    <property type="evidence" value="ECO:0007669"/>
    <property type="project" value="TreeGrafter"/>
</dbReference>
<dbReference type="EMBL" id="KZ351132">
    <property type="protein sequence ID" value="PIO63243.1"/>
    <property type="molecule type" value="Genomic_DNA"/>
</dbReference>
<dbReference type="GO" id="GO:0045202">
    <property type="term" value="C:synapse"/>
    <property type="evidence" value="ECO:0007669"/>
    <property type="project" value="GOC"/>
</dbReference>
<feature type="non-terminal residue" evidence="6">
    <location>
        <position position="197"/>
    </location>
</feature>
<evidence type="ECO:0000313" key="6">
    <source>
        <dbReference type="EMBL" id="PIO63243.1"/>
    </source>
</evidence>
<reference evidence="6 7" key="1">
    <citation type="submission" date="2015-09" db="EMBL/GenBank/DDBJ databases">
        <title>Draft genome of the parasitic nematode Teladorsagia circumcincta isolate WARC Sus (inbred).</title>
        <authorList>
            <person name="Mitreva M."/>
        </authorList>
    </citation>
    <scope>NUCLEOTIDE SEQUENCE [LARGE SCALE GENOMIC DNA]</scope>
    <source>
        <strain evidence="6 7">S</strain>
    </source>
</reference>
<evidence type="ECO:0000256" key="2">
    <source>
        <dbReference type="ARBA" id="ARBA00022692"/>
    </source>
</evidence>